<dbReference type="AlphaFoldDB" id="A0A3S4MSQ6"/>
<dbReference type="RefSeq" id="WP_002984522.1">
    <property type="nucleotide sequence ID" value="NZ_CP068486.1"/>
</dbReference>
<dbReference type="GeneID" id="93023753"/>
<dbReference type="KEGG" id="cgle:NCTC11432_04345"/>
<sequence length="89" mass="10500">MRGDLGSMRTSDMTLNELLVAFNRLSMVQKITMDLSEFCEVTGKGQKEVYALLRCQYYPDELIIGGYEGRRRKKKLLFDTQKVLEWMRR</sequence>
<protein>
    <recommendedName>
        <fullName evidence="3">DNA-binding protein</fullName>
    </recommendedName>
</protein>
<reference evidence="1 2" key="1">
    <citation type="submission" date="2018-12" db="EMBL/GenBank/DDBJ databases">
        <authorList>
            <consortium name="Pathogen Informatics"/>
        </authorList>
    </citation>
    <scope>NUCLEOTIDE SEQUENCE [LARGE SCALE GENOMIC DNA]</scope>
    <source>
        <strain evidence="1 2">NCTC11432</strain>
    </source>
</reference>
<dbReference type="OrthoDB" id="1265963at2"/>
<organism evidence="1 2">
    <name type="scientific">Chryseobacterium gleum</name>
    <name type="common">Flavobacterium gleum</name>
    <dbReference type="NCBI Taxonomy" id="250"/>
    <lineage>
        <taxon>Bacteria</taxon>
        <taxon>Pseudomonadati</taxon>
        <taxon>Bacteroidota</taxon>
        <taxon>Flavobacteriia</taxon>
        <taxon>Flavobacteriales</taxon>
        <taxon>Weeksellaceae</taxon>
        <taxon>Chryseobacterium group</taxon>
        <taxon>Chryseobacterium</taxon>
    </lineage>
</organism>
<dbReference type="EMBL" id="LR134289">
    <property type="protein sequence ID" value="VEE10721.1"/>
    <property type="molecule type" value="Genomic_DNA"/>
</dbReference>
<evidence type="ECO:0000313" key="2">
    <source>
        <dbReference type="Proteomes" id="UP000279227"/>
    </source>
</evidence>
<proteinExistence type="predicted"/>
<name>A0A3S4MSQ6_CHRGE</name>
<evidence type="ECO:0008006" key="3">
    <source>
        <dbReference type="Google" id="ProtNLM"/>
    </source>
</evidence>
<accession>A0A3S4MSQ6</accession>
<dbReference type="Proteomes" id="UP000279227">
    <property type="component" value="Chromosome"/>
</dbReference>
<gene>
    <name evidence="1" type="ORF">NCTC11432_04345</name>
</gene>
<dbReference type="STRING" id="525257.HMPREF0204_11360"/>
<evidence type="ECO:0000313" key="1">
    <source>
        <dbReference type="EMBL" id="VEE10721.1"/>
    </source>
</evidence>